<reference evidence="1 2" key="1">
    <citation type="journal article" date="2018" name="Sci. Data">
        <title>The draft genome sequence of cork oak.</title>
        <authorList>
            <person name="Ramos A.M."/>
            <person name="Usie A."/>
            <person name="Barbosa P."/>
            <person name="Barros P.M."/>
            <person name="Capote T."/>
            <person name="Chaves I."/>
            <person name="Simoes F."/>
            <person name="Abreu I."/>
            <person name="Carrasquinho I."/>
            <person name="Faro C."/>
            <person name="Guimaraes J.B."/>
            <person name="Mendonca D."/>
            <person name="Nobrega F."/>
            <person name="Rodrigues L."/>
            <person name="Saibo N.J.M."/>
            <person name="Varela M.C."/>
            <person name="Egas C."/>
            <person name="Matos J."/>
            <person name="Miguel C.M."/>
            <person name="Oliveira M.M."/>
            <person name="Ricardo C.P."/>
            <person name="Goncalves S."/>
        </authorList>
    </citation>
    <scope>NUCLEOTIDE SEQUENCE [LARGE SCALE GENOMIC DNA]</scope>
    <source>
        <strain evidence="2">cv. HL8</strain>
    </source>
</reference>
<dbReference type="GO" id="GO:0003735">
    <property type="term" value="F:structural constituent of ribosome"/>
    <property type="evidence" value="ECO:0007669"/>
    <property type="project" value="InterPro"/>
</dbReference>
<protein>
    <submittedName>
        <fullName evidence="1">Uncharacterized protein</fullName>
    </submittedName>
</protein>
<accession>A0AAW0LTP6</accession>
<sequence>MARIMVEDQEGVTGRLKVSHIQSLYTAGRKEWLNFHFVSILSLGRKRMYLVKPPKDAHVECDRHMTNYVGKDAFHEFIPFMSCTSTKMLCVLEEIGYKLVQNAFWKPQGTFARVNIGHVFLFVRFKWIPRTRTP</sequence>
<dbReference type="AlphaFoldDB" id="A0AAW0LTP6"/>
<evidence type="ECO:0000313" key="2">
    <source>
        <dbReference type="Proteomes" id="UP000237347"/>
    </source>
</evidence>
<dbReference type="Gene3D" id="3.90.1170.10">
    <property type="entry name" value="Ribosomal protein L10e/L16"/>
    <property type="match status" value="1"/>
</dbReference>
<dbReference type="Proteomes" id="UP000237347">
    <property type="component" value="Unassembled WGS sequence"/>
</dbReference>
<evidence type="ECO:0000313" key="1">
    <source>
        <dbReference type="EMBL" id="KAK7854249.1"/>
    </source>
</evidence>
<name>A0AAW0LTP6_QUESU</name>
<dbReference type="SUPFAM" id="SSF54686">
    <property type="entry name" value="Ribosomal protein L16p/L10e"/>
    <property type="match status" value="1"/>
</dbReference>
<comment type="caution">
    <text evidence="1">The sequence shown here is derived from an EMBL/GenBank/DDBJ whole genome shotgun (WGS) entry which is preliminary data.</text>
</comment>
<keyword evidence="2" id="KW-1185">Reference proteome</keyword>
<organism evidence="1 2">
    <name type="scientific">Quercus suber</name>
    <name type="common">Cork oak</name>
    <dbReference type="NCBI Taxonomy" id="58331"/>
    <lineage>
        <taxon>Eukaryota</taxon>
        <taxon>Viridiplantae</taxon>
        <taxon>Streptophyta</taxon>
        <taxon>Embryophyta</taxon>
        <taxon>Tracheophyta</taxon>
        <taxon>Spermatophyta</taxon>
        <taxon>Magnoliopsida</taxon>
        <taxon>eudicotyledons</taxon>
        <taxon>Gunneridae</taxon>
        <taxon>Pentapetalae</taxon>
        <taxon>rosids</taxon>
        <taxon>fabids</taxon>
        <taxon>Fagales</taxon>
        <taxon>Fagaceae</taxon>
        <taxon>Quercus</taxon>
    </lineage>
</organism>
<dbReference type="GO" id="GO:0005840">
    <property type="term" value="C:ribosome"/>
    <property type="evidence" value="ECO:0007669"/>
    <property type="project" value="InterPro"/>
</dbReference>
<dbReference type="GO" id="GO:0006412">
    <property type="term" value="P:translation"/>
    <property type="evidence" value="ECO:0007669"/>
    <property type="project" value="InterPro"/>
</dbReference>
<dbReference type="InterPro" id="IPR036920">
    <property type="entry name" value="Ribosomal_uL16_sf"/>
</dbReference>
<dbReference type="EMBL" id="PKMF04000057">
    <property type="protein sequence ID" value="KAK7854249.1"/>
    <property type="molecule type" value="Genomic_DNA"/>
</dbReference>
<gene>
    <name evidence="1" type="ORF">CFP56_032840</name>
</gene>
<proteinExistence type="predicted"/>